<reference evidence="1" key="1">
    <citation type="submission" date="2019-05" db="EMBL/GenBank/DDBJ databases">
        <title>Whole genome sequencing of Pseudanabaena catenata USMAC16.</title>
        <authorList>
            <person name="Khan Z."/>
            <person name="Omar W.M."/>
            <person name="Convey P."/>
            <person name="Merican F."/>
            <person name="Najimudin N."/>
        </authorList>
    </citation>
    <scope>NUCLEOTIDE SEQUENCE</scope>
    <source>
        <strain evidence="1">USMAC16</strain>
    </source>
</reference>
<protein>
    <submittedName>
        <fullName evidence="1">Uncharacterized protein</fullName>
    </submittedName>
</protein>
<proteinExistence type="predicted"/>
<dbReference type="EMBL" id="VBTY01000180">
    <property type="protein sequence ID" value="MDG3496393.1"/>
    <property type="molecule type" value="Genomic_DNA"/>
</dbReference>
<gene>
    <name evidence="1" type="ORF">FEV09_17790</name>
</gene>
<dbReference type="Proteomes" id="UP001152872">
    <property type="component" value="Unassembled WGS sequence"/>
</dbReference>
<sequence>MSNVIEIKYQDSQGTSTIELIDLLNLIAQDKQQLVWSILDLEAIGDISTIWERGILDLEANIKFLPQGLILSWQMLFQLAQKFDQVINTVIVGCQEVSKIPSLEPNVDLDEPCEIVLELIDSSVWRIYTKDKLLPVKLALVTPEPSNVRQLEAIAKA</sequence>
<keyword evidence="2" id="KW-1185">Reference proteome</keyword>
<dbReference type="AlphaFoldDB" id="A0A9X4RIT3"/>
<dbReference type="RefSeq" id="WP_009628571.1">
    <property type="nucleotide sequence ID" value="NZ_VBTY01000180.1"/>
</dbReference>
<name>A0A9X4RIT3_9CYAN</name>
<evidence type="ECO:0000313" key="2">
    <source>
        <dbReference type="Proteomes" id="UP001152872"/>
    </source>
</evidence>
<comment type="caution">
    <text evidence="1">The sequence shown here is derived from an EMBL/GenBank/DDBJ whole genome shotgun (WGS) entry which is preliminary data.</text>
</comment>
<organism evidence="1 2">
    <name type="scientific">Pseudanabaena catenata USMAC16</name>
    <dbReference type="NCBI Taxonomy" id="1855837"/>
    <lineage>
        <taxon>Bacteria</taxon>
        <taxon>Bacillati</taxon>
        <taxon>Cyanobacteriota</taxon>
        <taxon>Cyanophyceae</taxon>
        <taxon>Pseudanabaenales</taxon>
        <taxon>Pseudanabaenaceae</taxon>
        <taxon>Pseudanabaena</taxon>
    </lineage>
</organism>
<accession>A0A9X4RIT3</accession>
<evidence type="ECO:0000313" key="1">
    <source>
        <dbReference type="EMBL" id="MDG3496393.1"/>
    </source>
</evidence>